<comment type="caution">
    <text evidence="3">The sequence shown here is derived from an EMBL/GenBank/DDBJ whole genome shotgun (WGS) entry which is preliminary data.</text>
</comment>
<feature type="transmembrane region" description="Helical" evidence="1">
    <location>
        <begin position="6"/>
        <end position="27"/>
    </location>
</feature>
<proteinExistence type="predicted"/>
<keyword evidence="4" id="KW-1185">Reference proteome</keyword>
<dbReference type="GO" id="GO:0007165">
    <property type="term" value="P:signal transduction"/>
    <property type="evidence" value="ECO:0007669"/>
    <property type="project" value="InterPro"/>
</dbReference>
<dbReference type="EMBL" id="PVZS01000007">
    <property type="protein sequence ID" value="PSC05530.1"/>
    <property type="molecule type" value="Genomic_DNA"/>
</dbReference>
<gene>
    <name evidence="3" type="ORF">SLNSH_08040</name>
</gene>
<name>A0A2T1HVA8_9HYPH</name>
<dbReference type="AlphaFoldDB" id="A0A2T1HVA8"/>
<dbReference type="SUPFAM" id="SSF158472">
    <property type="entry name" value="HAMP domain-like"/>
    <property type="match status" value="1"/>
</dbReference>
<dbReference type="Pfam" id="PF11845">
    <property type="entry name" value="Tll0287-like"/>
    <property type="match status" value="1"/>
</dbReference>
<reference evidence="4" key="1">
    <citation type="submission" date="2018-03" db="EMBL/GenBank/DDBJ databases">
        <authorList>
            <person name="Sun L."/>
            <person name="Liu H."/>
            <person name="Chen W."/>
            <person name="Huang K."/>
            <person name="Liu W."/>
            <person name="Gao X."/>
        </authorList>
    </citation>
    <scope>NUCLEOTIDE SEQUENCE [LARGE SCALE GENOMIC DNA]</scope>
    <source>
        <strain evidence="4">SH9</strain>
    </source>
</reference>
<feature type="domain" description="HAMP" evidence="2">
    <location>
        <begin position="233"/>
        <end position="286"/>
    </location>
</feature>
<protein>
    <submittedName>
        <fullName evidence="3">Signal protein</fullName>
    </submittedName>
</protein>
<dbReference type="Gene3D" id="6.10.340.10">
    <property type="match status" value="1"/>
</dbReference>
<dbReference type="PROSITE" id="PS50885">
    <property type="entry name" value="HAMP"/>
    <property type="match status" value="1"/>
</dbReference>
<dbReference type="CDD" id="cd06225">
    <property type="entry name" value="HAMP"/>
    <property type="match status" value="1"/>
</dbReference>
<dbReference type="GO" id="GO:0016020">
    <property type="term" value="C:membrane"/>
    <property type="evidence" value="ECO:0007669"/>
    <property type="project" value="InterPro"/>
</dbReference>
<feature type="transmembrane region" description="Helical" evidence="1">
    <location>
        <begin position="209"/>
        <end position="231"/>
    </location>
</feature>
<keyword evidence="1" id="KW-1133">Transmembrane helix</keyword>
<evidence type="ECO:0000313" key="3">
    <source>
        <dbReference type="EMBL" id="PSC05530.1"/>
    </source>
</evidence>
<dbReference type="InterPro" id="IPR021796">
    <property type="entry name" value="Tll0287-like_dom"/>
</dbReference>
<dbReference type="SMART" id="SM00304">
    <property type="entry name" value="HAMP"/>
    <property type="match status" value="1"/>
</dbReference>
<keyword evidence="1" id="KW-0472">Membrane</keyword>
<organism evidence="3 4">
    <name type="scientific">Alsobacter soli</name>
    <dbReference type="NCBI Taxonomy" id="2109933"/>
    <lineage>
        <taxon>Bacteria</taxon>
        <taxon>Pseudomonadati</taxon>
        <taxon>Pseudomonadota</taxon>
        <taxon>Alphaproteobacteria</taxon>
        <taxon>Hyphomicrobiales</taxon>
        <taxon>Alsobacteraceae</taxon>
        <taxon>Alsobacter</taxon>
    </lineage>
</organism>
<accession>A0A2T1HVA8</accession>
<keyword evidence="1" id="KW-0812">Transmembrane</keyword>
<dbReference type="InterPro" id="IPR003660">
    <property type="entry name" value="HAMP_dom"/>
</dbReference>
<dbReference type="Pfam" id="PF00672">
    <property type="entry name" value="HAMP"/>
    <property type="match status" value="1"/>
</dbReference>
<evidence type="ECO:0000313" key="4">
    <source>
        <dbReference type="Proteomes" id="UP000239772"/>
    </source>
</evidence>
<dbReference type="Proteomes" id="UP000239772">
    <property type="component" value="Unassembled WGS sequence"/>
</dbReference>
<sequence length="290" mass="32649">MGLRLRFNLILATCYLLCLGLSVVLFYQISRREAMEQLQSQIDLLRAQALSVRRYTSEEIQPLLADQSSLQFLPQTIPSFSAQTAFRNFRDFYPQFFYKEAALNPTNPADLAKDWERDIINRLRADPQLDKDVSIRTTDTGAHYTVTYPLVIKSASCLECHSTPEKAPPSMVALYGPKNGFGWKLNETIGAQIISVPMSVAESRIWRNLALFVGASAIVFLFLMALLNVMLNRYVISPVMRMAKTAEAVSMGDASVPEFEYAGSDEIASLSRSFNRMRRSLDSAMSMLDK</sequence>
<dbReference type="OrthoDB" id="9797588at2"/>
<evidence type="ECO:0000259" key="2">
    <source>
        <dbReference type="PROSITE" id="PS50885"/>
    </source>
</evidence>
<evidence type="ECO:0000256" key="1">
    <source>
        <dbReference type="SAM" id="Phobius"/>
    </source>
</evidence>